<dbReference type="PROSITE" id="PS00678">
    <property type="entry name" value="WD_REPEATS_1"/>
    <property type="match status" value="1"/>
</dbReference>
<evidence type="ECO:0000313" key="6">
    <source>
        <dbReference type="EMBL" id="CAL7943597.1"/>
    </source>
</evidence>
<feature type="repeat" description="WD" evidence="3">
    <location>
        <begin position="1002"/>
        <end position="1030"/>
    </location>
</feature>
<proteinExistence type="predicted"/>
<evidence type="ECO:0000256" key="3">
    <source>
        <dbReference type="PROSITE-ProRule" id="PRU00221"/>
    </source>
</evidence>
<feature type="coiled-coil region" evidence="4">
    <location>
        <begin position="1216"/>
        <end position="1243"/>
    </location>
</feature>
<gene>
    <name evidence="6" type="ORF">XYLVIOL_LOCUS6185</name>
</gene>
<dbReference type="InterPro" id="IPR052803">
    <property type="entry name" value="Cilium-Associated_Jouberin"/>
</dbReference>
<keyword evidence="1 3" id="KW-0853">WD repeat</keyword>
<reference evidence="6 7" key="1">
    <citation type="submission" date="2024-08" db="EMBL/GenBank/DDBJ databases">
        <authorList>
            <person name="Will J Nash"/>
            <person name="Angela Man"/>
            <person name="Seanna McTaggart"/>
            <person name="Kendall Baker"/>
            <person name="Tom Barker"/>
            <person name="Leah Catchpole"/>
            <person name="Alex Durrant"/>
            <person name="Karim Gharbi"/>
            <person name="Naomi Irish"/>
            <person name="Gemy Kaithakottil"/>
            <person name="Debby Ku"/>
            <person name="Aaliyah Providence"/>
            <person name="Felix Shaw"/>
            <person name="David Swarbreck"/>
            <person name="Chris Watkins"/>
            <person name="Ann M. McCartney"/>
            <person name="Giulio Formenti"/>
            <person name="Alice Mouton"/>
            <person name="Noel Vella"/>
            <person name="Bjorn M von Reumont"/>
            <person name="Adriana Vella"/>
            <person name="Wilfried Haerty"/>
        </authorList>
    </citation>
    <scope>NUCLEOTIDE SEQUENCE [LARGE SCALE GENOMIC DNA]</scope>
</reference>
<sequence length="1432" mass="165506">MNQRPLTNKNTHYSDNSAYIDTTIVKKGTRKRLPMFNTENAKSFSKASTGSTDLSEFASRSMNVVVDIHREYEEEKFLNTNIEQNETPDKKHRNLRLNEPENFKIFTKSNTIRDRRAERSKNNSVKHPILQREDDDIKVVGSLDLIEEFNESFVNKRDKSKIETANNQNPTKRDSNRKQWAAPKEQVGELKRPTRKRWSKDTSVIRLPEMGDNSWMAVSSESASPIIQNMKQSLSATRSTFAIDNAAFDSENEEILRIETDYNREDTKIEMKEIVNELEQMEFSAYDSQSSRGSSSRENETFEETAIIIEDLNEPMNLNDQSSENENRNAMLSSKRFDDAPKTRASRRSTSRSKESISQSLEEITTQSDDHSFEDTSAKNDQFLINKKNKRGHRKQPIKNQKHSKEQSLSASISEDEDLGKNRSKYTSQRTITTSENDDFDESCPEREIYDNATMKGSNIKKKKSKYTGHQFQTRQKENKRKKLRKSVSSFAVRTSSANVEVDPKRKKGKKRKSDVKYISVTIHRTDMLEIDYVTKHPMVKVHIVNAENGKYLKNDTSTYLQPVITGKFDFKENKSITPVWEEELVFECNFNELLKTDNEQVVILFEIVDLLSFAEASFNYDKFGNESCWHKVAWAFLKPVGKNNVLHINKKVRLQLYKPRKNSKKFERFHACEVYTWWKSNIWEKYPSSLYVTIMSIDPPKLEPIFYRQLSLHDLSNSHNESQKASIRTSDSINLPKWTRLAAQSCKIPNEIFFETDTSENGCFYVAFSNDGKYLACSFSEEHDYPIVIYEVETKKTHVRFSGHKTFIYSLNWSNNDNYLLSVSSDQTARIWDVQNQIVQHIYMMPHPSYVYCGKFDPENPSIVATGCYDRMTRIWMQDKKSKNRDLSQELEGHEGYINSMYFQKNSNLLTADSVGIIIIWVLKKSKRISSRKEWHISRKIRVREVDGIIINTIILHPLESRLLVHSRDNGLRMLDLATGVVLQKYNELNNQRIQSTACISPCGSLILCGGEDSSLNVWSLETGSLLAKYTFHRNYRAVTCVDYHPYDHVLAFSTFGSPAPVKILKFNKDATGEDIGLKMITEIENTVNSGDISMRFLTTSATLESDKFRLTNKKEIIEETSKERGLEFSRRYDSNFSKSFNSVLSEKGRYNCAKIKLQRLNETGQTLKSRSANRLYNIIERIDRILSNTSRSSGDIESGRNFTVLQESSKSKVLTSLSENVEKQEKKIREDKSAVLNVEDQPHSYFESSTSSGDKQKVVEFYALHDFKRDDWNTKKRSKSAKELRNSNISKDDMLKTFSDSATNYHKIKVYNEITQTLLQENIESNFNTEMKKNDQKSTIYYKNDRLKSEDSNSSGSTGTYIIEKDNMKNSGKNSIKVLRNDLVLNDIENDSNVAKYFESDSSVLSNATFTVENELPVPKPRKKNKYNLK</sequence>
<keyword evidence="2" id="KW-0677">Repeat</keyword>
<feature type="repeat" description="WD" evidence="3">
    <location>
        <begin position="802"/>
        <end position="837"/>
    </location>
</feature>
<dbReference type="InterPro" id="IPR019775">
    <property type="entry name" value="WD40_repeat_CS"/>
</dbReference>
<feature type="region of interest" description="Disordered" evidence="5">
    <location>
        <begin position="310"/>
        <end position="443"/>
    </location>
</feature>
<dbReference type="Pfam" id="PF00400">
    <property type="entry name" value="WD40"/>
    <property type="match status" value="3"/>
</dbReference>
<dbReference type="Proteomes" id="UP001642520">
    <property type="component" value="Unassembled WGS sequence"/>
</dbReference>
<dbReference type="EMBL" id="CAXAJV020001293">
    <property type="protein sequence ID" value="CAL7943597.1"/>
    <property type="molecule type" value="Genomic_DNA"/>
</dbReference>
<keyword evidence="4" id="KW-0175">Coiled coil</keyword>
<dbReference type="PANTHER" id="PTHR44499:SF1">
    <property type="entry name" value="JOUBERIN"/>
    <property type="match status" value="1"/>
</dbReference>
<feature type="compositionally biased region" description="Polar residues" evidence="5">
    <location>
        <begin position="425"/>
        <end position="435"/>
    </location>
</feature>
<dbReference type="SUPFAM" id="SSF50978">
    <property type="entry name" value="WD40 repeat-like"/>
    <property type="match status" value="1"/>
</dbReference>
<accession>A0ABP1NUA5</accession>
<feature type="compositionally biased region" description="Polar residues" evidence="5">
    <location>
        <begin position="316"/>
        <end position="332"/>
    </location>
</feature>
<dbReference type="PROSITE" id="PS50294">
    <property type="entry name" value="WD_REPEATS_REGION"/>
    <property type="match status" value="1"/>
</dbReference>
<comment type="caution">
    <text evidence="6">The sequence shown here is derived from an EMBL/GenBank/DDBJ whole genome shotgun (WGS) entry which is preliminary data.</text>
</comment>
<evidence type="ECO:0000313" key="7">
    <source>
        <dbReference type="Proteomes" id="UP001642520"/>
    </source>
</evidence>
<evidence type="ECO:0000256" key="1">
    <source>
        <dbReference type="ARBA" id="ARBA00022574"/>
    </source>
</evidence>
<feature type="compositionally biased region" description="Basic and acidic residues" evidence="5">
    <location>
        <begin position="368"/>
        <end position="378"/>
    </location>
</feature>
<feature type="region of interest" description="Disordered" evidence="5">
    <location>
        <begin position="456"/>
        <end position="480"/>
    </location>
</feature>
<feature type="repeat" description="WD" evidence="3">
    <location>
        <begin position="892"/>
        <end position="932"/>
    </location>
</feature>
<dbReference type="InterPro" id="IPR015943">
    <property type="entry name" value="WD40/YVTN_repeat-like_dom_sf"/>
</dbReference>
<dbReference type="PANTHER" id="PTHR44499">
    <property type="entry name" value="JOUBERIN"/>
    <property type="match status" value="1"/>
</dbReference>
<dbReference type="Gene3D" id="2.130.10.10">
    <property type="entry name" value="YVTN repeat-like/Quinoprotein amine dehydrogenase"/>
    <property type="match status" value="1"/>
</dbReference>
<evidence type="ECO:0000256" key="2">
    <source>
        <dbReference type="ARBA" id="ARBA00022737"/>
    </source>
</evidence>
<keyword evidence="7" id="KW-1185">Reference proteome</keyword>
<evidence type="ECO:0008006" key="8">
    <source>
        <dbReference type="Google" id="ProtNLM"/>
    </source>
</evidence>
<name>A0ABP1NUA5_XYLVO</name>
<dbReference type="InterPro" id="IPR001680">
    <property type="entry name" value="WD40_rpt"/>
</dbReference>
<feature type="region of interest" description="Disordered" evidence="5">
    <location>
        <begin position="157"/>
        <end position="195"/>
    </location>
</feature>
<evidence type="ECO:0000256" key="4">
    <source>
        <dbReference type="SAM" id="Coils"/>
    </source>
</evidence>
<feature type="compositionally biased region" description="Basic residues" evidence="5">
    <location>
        <begin position="387"/>
        <end position="402"/>
    </location>
</feature>
<protein>
    <recommendedName>
        <fullName evidence="8">Jouberin</fullName>
    </recommendedName>
</protein>
<dbReference type="PROSITE" id="PS50082">
    <property type="entry name" value="WD_REPEATS_2"/>
    <property type="match status" value="3"/>
</dbReference>
<dbReference type="InterPro" id="IPR036322">
    <property type="entry name" value="WD40_repeat_dom_sf"/>
</dbReference>
<dbReference type="SMART" id="SM00320">
    <property type="entry name" value="WD40"/>
    <property type="match status" value="6"/>
</dbReference>
<evidence type="ECO:0000256" key="5">
    <source>
        <dbReference type="SAM" id="MobiDB-lite"/>
    </source>
</evidence>
<organism evidence="6 7">
    <name type="scientific">Xylocopa violacea</name>
    <name type="common">Violet carpenter bee</name>
    <name type="synonym">Apis violacea</name>
    <dbReference type="NCBI Taxonomy" id="135666"/>
    <lineage>
        <taxon>Eukaryota</taxon>
        <taxon>Metazoa</taxon>
        <taxon>Ecdysozoa</taxon>
        <taxon>Arthropoda</taxon>
        <taxon>Hexapoda</taxon>
        <taxon>Insecta</taxon>
        <taxon>Pterygota</taxon>
        <taxon>Neoptera</taxon>
        <taxon>Endopterygota</taxon>
        <taxon>Hymenoptera</taxon>
        <taxon>Apocrita</taxon>
        <taxon>Aculeata</taxon>
        <taxon>Apoidea</taxon>
        <taxon>Anthophila</taxon>
        <taxon>Apidae</taxon>
        <taxon>Xylocopa</taxon>
        <taxon>Xylocopa</taxon>
    </lineage>
</organism>